<evidence type="ECO:0000313" key="2">
    <source>
        <dbReference type="EMBL" id="MBP2027140.1"/>
    </source>
</evidence>
<keyword evidence="1" id="KW-0812">Transmembrane</keyword>
<protein>
    <submittedName>
        <fullName evidence="2">Glycosyltransferase involved in cell wall biosynthesis</fullName>
    </submittedName>
</protein>
<dbReference type="RefSeq" id="WP_209659899.1">
    <property type="nucleotide sequence ID" value="NZ_JAGGLI010000007.1"/>
</dbReference>
<evidence type="ECO:0000256" key="1">
    <source>
        <dbReference type="SAM" id="Phobius"/>
    </source>
</evidence>
<feature type="transmembrane region" description="Helical" evidence="1">
    <location>
        <begin position="568"/>
        <end position="590"/>
    </location>
</feature>
<reference evidence="2 3" key="1">
    <citation type="submission" date="2021-03" db="EMBL/GenBank/DDBJ databases">
        <title>Genomic Encyclopedia of Type Strains, Phase IV (KMG-IV): sequencing the most valuable type-strain genomes for metagenomic binning, comparative biology and taxonomic classification.</title>
        <authorList>
            <person name="Goeker M."/>
        </authorList>
    </citation>
    <scope>NUCLEOTIDE SEQUENCE [LARGE SCALE GENOMIC DNA]</scope>
    <source>
        <strain evidence="2 3">DSM 27512</strain>
    </source>
</reference>
<organism evidence="2 3">
    <name type="scientific">Acetoanaerobium pronyense</name>
    <dbReference type="NCBI Taxonomy" id="1482736"/>
    <lineage>
        <taxon>Bacteria</taxon>
        <taxon>Bacillati</taxon>
        <taxon>Bacillota</taxon>
        <taxon>Clostridia</taxon>
        <taxon>Peptostreptococcales</taxon>
        <taxon>Filifactoraceae</taxon>
        <taxon>Acetoanaerobium</taxon>
    </lineage>
</organism>
<keyword evidence="1" id="KW-1133">Transmembrane helix</keyword>
<proteinExistence type="predicted"/>
<comment type="caution">
    <text evidence="2">The sequence shown here is derived from an EMBL/GenBank/DDBJ whole genome shotgun (WGS) entry which is preliminary data.</text>
</comment>
<accession>A0ABS4KH96</accession>
<dbReference type="EMBL" id="JAGGLI010000007">
    <property type="protein sequence ID" value="MBP2027140.1"/>
    <property type="molecule type" value="Genomic_DNA"/>
</dbReference>
<dbReference type="Gene3D" id="3.40.50.2000">
    <property type="entry name" value="Glycogen Phosphorylase B"/>
    <property type="match status" value="1"/>
</dbReference>
<dbReference type="SUPFAM" id="SSF53756">
    <property type="entry name" value="UDP-Glycosyltransferase/glycogen phosphorylase"/>
    <property type="match status" value="1"/>
</dbReference>
<name>A0ABS4KH96_9FIRM</name>
<evidence type="ECO:0000313" key="3">
    <source>
        <dbReference type="Proteomes" id="UP001314903"/>
    </source>
</evidence>
<keyword evidence="1" id="KW-0472">Membrane</keyword>
<sequence length="594" mass="71066">MNKIKIFSLLPSIMPSTVLSILKPLLELQRKNILTLTIGFTFFKNPKQIKKNDIVVLCRNCELNDYRIIFESLQYKNKLIFDIDDNFYDISIDTEIGKYHRNPIRLFFLDSIIAKADFVRVYSKPLFEKISQKNSNISLKNAYFDFSLIKELQRENNDKIRITYATSRGSQDEMYKEFEKAIIKILEEYPNKVEFYIWGFKPERLIKYENCFFMPTVKNYDAYIKTFYKKNFDIGLAPLKDDLFHNSKTNNKYREYGGMGVAGIYSQTELYRECINNGKNGLLVFNNYNSWYSAIKRLINDNNLLNSIKVNAQQDVLKNYSFDSFVLEWEKDIKNVYNSTFKNENSTNILKHKILILHSKNTYSYERRDVLLYLLQNLGIAYKVEYIENFLDGKVLDKNQFNVFFVFTDISPEVDKFIEEIDMDKVIIFDSQIPIPIKKQDNIYYIFPHHTPEVNDLNVFCIPTIDMDRNIIKNKILETYKEFKDLWSQKEIIDFFQTFTEKERKYEETFYSRKSPVYLYAFFLSKIKIPKQYKDMKAISRYTKIIFKKSRFLRSIKAFIEKLIKKTLYTLVRIKVILFYLKTIICVNIFKIYK</sequence>
<dbReference type="Proteomes" id="UP001314903">
    <property type="component" value="Unassembled WGS sequence"/>
</dbReference>
<gene>
    <name evidence="2" type="ORF">J2Z35_000934</name>
</gene>
<keyword evidence="3" id="KW-1185">Reference proteome</keyword>